<dbReference type="InterPro" id="IPR007372">
    <property type="entry name" value="Lipid/polyisoprenoid-bd_YceI"/>
</dbReference>
<dbReference type="Gene3D" id="2.40.128.110">
    <property type="entry name" value="Lipid/polyisoprenoid-binding, YceI-like"/>
    <property type="match status" value="1"/>
</dbReference>
<gene>
    <name evidence="3" type="ORF">OR613_04180</name>
</gene>
<dbReference type="SUPFAM" id="SSF101874">
    <property type="entry name" value="YceI-like"/>
    <property type="match status" value="1"/>
</dbReference>
<dbReference type="RefSeq" id="WP_131048626.1">
    <property type="nucleotide sequence ID" value="NZ_CP112887.1"/>
</dbReference>
<feature type="chain" id="PRO_5042509243" evidence="1">
    <location>
        <begin position="22"/>
        <end position="196"/>
    </location>
</feature>
<evidence type="ECO:0000256" key="1">
    <source>
        <dbReference type="SAM" id="SignalP"/>
    </source>
</evidence>
<dbReference type="InterPro" id="IPR036761">
    <property type="entry name" value="TTHA0802/YceI-like_sf"/>
</dbReference>
<dbReference type="EMBL" id="CP112887">
    <property type="protein sequence ID" value="WBW62156.1"/>
    <property type="molecule type" value="Genomic_DNA"/>
</dbReference>
<dbReference type="SMART" id="SM00867">
    <property type="entry name" value="YceI"/>
    <property type="match status" value="1"/>
</dbReference>
<accession>A0AAJ5QUU9</accession>
<dbReference type="Proteomes" id="UP001210130">
    <property type="component" value="Chromosome"/>
</dbReference>
<feature type="signal peptide" evidence="1">
    <location>
        <begin position="1"/>
        <end position="21"/>
    </location>
</feature>
<dbReference type="AlphaFoldDB" id="A0AAJ5QUU9"/>
<feature type="domain" description="Lipid/polyisoprenoid-binding YceI-like" evidence="2">
    <location>
        <begin position="25"/>
        <end position="187"/>
    </location>
</feature>
<evidence type="ECO:0000313" key="4">
    <source>
        <dbReference type="Proteomes" id="UP001210130"/>
    </source>
</evidence>
<dbReference type="PANTHER" id="PTHR34406">
    <property type="entry name" value="PROTEIN YCEI"/>
    <property type="match status" value="1"/>
</dbReference>
<reference evidence="3 4" key="1">
    <citation type="journal article" date="2023" name="Microbiol. Resour. Announc.">
        <title>Complete Genome Sequence of the First Colistin-Resistant Raoultella electrica Strain.</title>
        <authorList>
            <person name="Aldeia C."/>
            <person name="Campos-Madueno E.I."/>
            <person name="Sendi P."/>
            <person name="Endimiani A."/>
        </authorList>
    </citation>
    <scope>NUCLEOTIDE SEQUENCE [LARGE SCALE GENOMIC DNA]</scope>
    <source>
        <strain evidence="3 4">S2-IND-01-C</strain>
    </source>
</reference>
<evidence type="ECO:0000259" key="2">
    <source>
        <dbReference type="SMART" id="SM00867"/>
    </source>
</evidence>
<name>A0AAJ5QUU9_9ENTR</name>
<organism evidence="3 4">
    <name type="scientific">Klebsiella electrica</name>
    <dbReference type="NCBI Taxonomy" id="1259973"/>
    <lineage>
        <taxon>Bacteria</taxon>
        <taxon>Pseudomonadati</taxon>
        <taxon>Pseudomonadota</taxon>
        <taxon>Gammaproteobacteria</taxon>
        <taxon>Enterobacterales</taxon>
        <taxon>Enterobacteriaceae</taxon>
        <taxon>Klebsiella/Raoultella group</taxon>
        <taxon>Klebsiella</taxon>
    </lineage>
</organism>
<keyword evidence="4" id="KW-1185">Reference proteome</keyword>
<evidence type="ECO:0000313" key="3">
    <source>
        <dbReference type="EMBL" id="WBW62156.1"/>
    </source>
</evidence>
<keyword evidence="1" id="KW-0732">Signal</keyword>
<proteinExistence type="predicted"/>
<dbReference type="Pfam" id="PF04264">
    <property type="entry name" value="YceI"/>
    <property type="match status" value="1"/>
</dbReference>
<dbReference type="PANTHER" id="PTHR34406:SF1">
    <property type="entry name" value="PROTEIN YCEI"/>
    <property type="match status" value="1"/>
</dbReference>
<sequence length="196" mass="21193">MTRIVPAIALEFLLSSFSLYASPVDYLINTQETTITLSWHAFGDMSEATLRNVTGDISLNAGNDRDDNIHVAIPVATLNASNRLLTYQMKSALFFDAERYPNITFTSSRVVALGQGHYRILGTLAVKNVARPVILDASLNGKTAGPGGAENISLDASTTISRSAFNMASFAVLVDDNVTINIAIQARLHQARLNVH</sequence>
<protein>
    <submittedName>
        <fullName evidence="3">YceI family protein</fullName>
    </submittedName>
</protein>